<feature type="non-terminal residue" evidence="1">
    <location>
        <position position="22"/>
    </location>
</feature>
<evidence type="ECO:0000313" key="1">
    <source>
        <dbReference type="EMBL" id="EKC45948.1"/>
    </source>
</evidence>
<proteinExistence type="predicted"/>
<sequence length="22" mass="2657">MLWNHRPLTDFWMTGPGTVKRL</sequence>
<organism evidence="1">
    <name type="scientific">human gut metagenome</name>
    <dbReference type="NCBI Taxonomy" id="408170"/>
    <lineage>
        <taxon>unclassified sequences</taxon>
        <taxon>metagenomes</taxon>
        <taxon>organismal metagenomes</taxon>
    </lineage>
</organism>
<dbReference type="AlphaFoldDB" id="K1RKI2"/>
<accession>K1RKI2</accession>
<comment type="caution">
    <text evidence="1">The sequence shown here is derived from an EMBL/GenBank/DDBJ whole genome shotgun (WGS) entry which is preliminary data.</text>
</comment>
<protein>
    <submittedName>
        <fullName evidence="1">Uncharacterized protein</fullName>
    </submittedName>
</protein>
<reference evidence="1" key="1">
    <citation type="journal article" date="2013" name="Environ. Microbiol.">
        <title>Microbiota from the distal guts of lean and obese adolescents exhibit partial functional redundancy besides clear differences in community structure.</title>
        <authorList>
            <person name="Ferrer M."/>
            <person name="Ruiz A."/>
            <person name="Lanza F."/>
            <person name="Haange S.B."/>
            <person name="Oberbach A."/>
            <person name="Till H."/>
            <person name="Bargiela R."/>
            <person name="Campoy C."/>
            <person name="Segura M.T."/>
            <person name="Richter M."/>
            <person name="von Bergen M."/>
            <person name="Seifert J."/>
            <person name="Suarez A."/>
        </authorList>
    </citation>
    <scope>NUCLEOTIDE SEQUENCE</scope>
</reference>
<dbReference type="EMBL" id="AJWY01013753">
    <property type="protein sequence ID" value="EKC45948.1"/>
    <property type="molecule type" value="Genomic_DNA"/>
</dbReference>
<gene>
    <name evidence="1" type="ORF">LEA_20019</name>
</gene>
<name>K1RKI2_9ZZZZ</name>